<sequence length="166" mass="19299">QYWQFNILSKALFVKNFAALFLTKRRIHMKTKKQNSGSNAKFYVVLPTLEIMLSASKNCKLRAGYADMEYSNFMKHCKMQTDLRINTYARCAAAFDMDVLLIHLPKGMIDSMIATTPHKSLRFSTMEQEDLIVILNRLCKLDSRRFKQHLMQLLHQLGKDSEFPDG</sequence>
<reference evidence="1 2" key="1">
    <citation type="submission" date="2013-06" db="EMBL/GenBank/DDBJ databases">
        <authorList>
            <person name="Weinstock G."/>
            <person name="Sodergren E."/>
            <person name="Lobos E.A."/>
            <person name="Fulton L."/>
            <person name="Fulton R."/>
            <person name="Courtney L."/>
            <person name="Fronick C."/>
            <person name="O'Laughlin M."/>
            <person name="Godfrey J."/>
            <person name="Wilson R.M."/>
            <person name="Miner T."/>
            <person name="Farmer C."/>
            <person name="Delehaunty K."/>
            <person name="Cordes M."/>
            <person name="Minx P."/>
            <person name="Tomlinson C."/>
            <person name="Chen J."/>
            <person name="Wollam A."/>
            <person name="Pepin K.H."/>
            <person name="Bhonagiri V."/>
            <person name="Zhang X."/>
            <person name="Warren W."/>
            <person name="Mitreva M."/>
            <person name="Mardis E.R."/>
            <person name="Wilson R.K."/>
        </authorList>
    </citation>
    <scope>NUCLEOTIDE SEQUENCE [LARGE SCALE GENOMIC DNA]</scope>
    <source>
        <strain evidence="1 2">ATCC 29426</strain>
    </source>
</reference>
<dbReference type="Proteomes" id="UP000016660">
    <property type="component" value="Unassembled WGS sequence"/>
</dbReference>
<keyword evidence="2" id="KW-1185">Reference proteome</keyword>
<comment type="caution">
    <text evidence="1">The sequence shown here is derived from an EMBL/GenBank/DDBJ whole genome shotgun (WGS) entry which is preliminary data.</text>
</comment>
<name>A0ABN0NSF9_9BACT</name>
<evidence type="ECO:0000313" key="1">
    <source>
        <dbReference type="EMBL" id="ERJ77117.1"/>
    </source>
</evidence>
<feature type="non-terminal residue" evidence="1">
    <location>
        <position position="1"/>
    </location>
</feature>
<proteinExistence type="predicted"/>
<gene>
    <name evidence="1" type="ORF">HMPREF0653_01227</name>
</gene>
<protein>
    <submittedName>
        <fullName evidence="1">Uncharacterized protein</fullName>
    </submittedName>
</protein>
<evidence type="ECO:0000313" key="2">
    <source>
        <dbReference type="Proteomes" id="UP000016660"/>
    </source>
</evidence>
<accession>A0ABN0NSF9</accession>
<dbReference type="EMBL" id="AWUY01000094">
    <property type="protein sequence ID" value="ERJ77117.1"/>
    <property type="molecule type" value="Genomic_DNA"/>
</dbReference>
<organism evidence="1 2">
    <name type="scientific">Prevotella disiens JCM 6334 = ATCC 29426</name>
    <dbReference type="NCBI Taxonomy" id="1235811"/>
    <lineage>
        <taxon>Bacteria</taxon>
        <taxon>Pseudomonadati</taxon>
        <taxon>Bacteroidota</taxon>
        <taxon>Bacteroidia</taxon>
        <taxon>Bacteroidales</taxon>
        <taxon>Prevotellaceae</taxon>
        <taxon>Prevotella</taxon>
    </lineage>
</organism>